<dbReference type="Pfam" id="PF00106">
    <property type="entry name" value="adh_short"/>
    <property type="match status" value="1"/>
</dbReference>
<dbReference type="SUPFAM" id="SSF48264">
    <property type="entry name" value="Cytochrome P450"/>
    <property type="match status" value="1"/>
</dbReference>
<comment type="cofactor">
    <cofactor evidence="1">
        <name>heme</name>
        <dbReference type="ChEBI" id="CHEBI:30413"/>
    </cofactor>
</comment>
<name>A0ABR1UUA7_9PEZI</name>
<keyword evidence="4" id="KW-0479">Metal-binding</keyword>
<gene>
    <name evidence="7" type="ORF">PG997_014611</name>
</gene>
<evidence type="ECO:0000313" key="8">
    <source>
        <dbReference type="Proteomes" id="UP001433268"/>
    </source>
</evidence>
<dbReference type="GeneID" id="92051985"/>
<organism evidence="7 8">
    <name type="scientific">Apiospora hydei</name>
    <dbReference type="NCBI Taxonomy" id="1337664"/>
    <lineage>
        <taxon>Eukaryota</taxon>
        <taxon>Fungi</taxon>
        <taxon>Dikarya</taxon>
        <taxon>Ascomycota</taxon>
        <taxon>Pezizomycotina</taxon>
        <taxon>Sordariomycetes</taxon>
        <taxon>Xylariomycetidae</taxon>
        <taxon>Amphisphaeriales</taxon>
        <taxon>Apiosporaceae</taxon>
        <taxon>Apiospora</taxon>
    </lineage>
</organism>
<comment type="caution">
    <text evidence="7">The sequence shown here is derived from an EMBL/GenBank/DDBJ whole genome shotgun (WGS) entry which is preliminary data.</text>
</comment>
<keyword evidence="5" id="KW-0408">Iron</keyword>
<dbReference type="PRINTS" id="PR00465">
    <property type="entry name" value="EP450IV"/>
</dbReference>
<keyword evidence="6" id="KW-0560">Oxidoreductase</keyword>
<dbReference type="Gene3D" id="3.40.50.720">
    <property type="entry name" value="NAD(P)-binding Rossmann-like Domain"/>
    <property type="match status" value="1"/>
</dbReference>
<comment type="similarity">
    <text evidence="2">Belongs to the cytochrome P450 family.</text>
</comment>
<dbReference type="Proteomes" id="UP001433268">
    <property type="component" value="Unassembled WGS sequence"/>
</dbReference>
<dbReference type="Pfam" id="PF00067">
    <property type="entry name" value="p450"/>
    <property type="match status" value="1"/>
</dbReference>
<dbReference type="EMBL" id="JAQQWN010000010">
    <property type="protein sequence ID" value="KAK8062514.1"/>
    <property type="molecule type" value="Genomic_DNA"/>
</dbReference>
<dbReference type="InterPro" id="IPR001128">
    <property type="entry name" value="Cyt_P450"/>
</dbReference>
<keyword evidence="6" id="KW-0503">Monooxygenase</keyword>
<dbReference type="RefSeq" id="XP_066661113.1">
    <property type="nucleotide sequence ID" value="XM_066818925.1"/>
</dbReference>
<reference evidence="7 8" key="1">
    <citation type="submission" date="2023-01" db="EMBL/GenBank/DDBJ databases">
        <title>Analysis of 21 Apiospora genomes using comparative genomics revels a genus with tremendous synthesis potential of carbohydrate active enzymes and secondary metabolites.</title>
        <authorList>
            <person name="Sorensen T."/>
        </authorList>
    </citation>
    <scope>NUCLEOTIDE SEQUENCE [LARGE SCALE GENOMIC DNA]</scope>
    <source>
        <strain evidence="7 8">CBS 114990</strain>
    </source>
</reference>
<sequence length="671" mass="75462">MLFQDPGSGQGGTVVLTGANGSVGLAAAEHLLKSYPQYHAVFTVRDAADTDLNTRKLRSIISNYPQAKAKASIHQVDLADLSAVHEFARAISSSVAAGQYPRVQSIICNAAYWDLTHDSELTVDGYDKTIQVSFIAHAALVLRLLDSFAEAGRIVLFSSIGHYRKPNAMTSLLPVIPDGTDSILHPGPGPDKKAQGFQRYATSKLLLTTWMYPSMTTCNRTQGSRVSRSWPSTQAGLATLECLPPGHRASEALAQSRIVQFRLGPKIVYFVSGEKNTQVIFGPPHIVDPHMFHILLMEKQWGMPRDEIDMFRNDTSGRLQVPCPGTEDILPQDRHWYNHHQIYAKFLSSAKYTEILADTFLRLFSERLDRQSSAEWTTIELFDFLKLDMVESAVESMFGSRILELNPDLVKSYWKFDEAAGVLVWGLPRWIKPGPYNAQERLHDMVHKQVEEAWEKFDWNGPEAGSDWDPFWGSRFSQVKQAFTFDEVSGKPSIDVHKLLSLPRLLSVYTEVMRMHISFNITREVQNDITIDGYRVAKNSLIQSPSQIAHYDESAWGENGHPATAFWAERHLQYQRDDGGVLRPHFSVKARPTSFFPFGGGYALCPGRHFAKREIMMATAIIVAKFDIELVGWVAADGSLMEGPAMNDGRYAGAVAMPPDRDMRVRWRRLW</sequence>
<protein>
    <submittedName>
        <fullName evidence="7">Cytochrome P450</fullName>
    </submittedName>
</protein>
<evidence type="ECO:0000256" key="5">
    <source>
        <dbReference type="ARBA" id="ARBA00023004"/>
    </source>
</evidence>
<evidence type="ECO:0000313" key="7">
    <source>
        <dbReference type="EMBL" id="KAK8062514.1"/>
    </source>
</evidence>
<dbReference type="InterPro" id="IPR002403">
    <property type="entry name" value="Cyt_P450_E_grp-IV"/>
</dbReference>
<dbReference type="InterPro" id="IPR036396">
    <property type="entry name" value="Cyt_P450_sf"/>
</dbReference>
<accession>A0ABR1UUA7</accession>
<dbReference type="SUPFAM" id="SSF51735">
    <property type="entry name" value="NAD(P)-binding Rossmann-fold domains"/>
    <property type="match status" value="1"/>
</dbReference>
<dbReference type="InterPro" id="IPR036291">
    <property type="entry name" value="NAD(P)-bd_dom_sf"/>
</dbReference>
<evidence type="ECO:0000256" key="2">
    <source>
        <dbReference type="ARBA" id="ARBA00010617"/>
    </source>
</evidence>
<keyword evidence="8" id="KW-1185">Reference proteome</keyword>
<evidence type="ECO:0000256" key="6">
    <source>
        <dbReference type="ARBA" id="ARBA00023033"/>
    </source>
</evidence>
<keyword evidence="3" id="KW-0349">Heme</keyword>
<dbReference type="InterPro" id="IPR002347">
    <property type="entry name" value="SDR_fam"/>
</dbReference>
<evidence type="ECO:0000256" key="1">
    <source>
        <dbReference type="ARBA" id="ARBA00001971"/>
    </source>
</evidence>
<dbReference type="PANTHER" id="PTHR24304">
    <property type="entry name" value="CYTOCHROME P450 FAMILY 7"/>
    <property type="match status" value="1"/>
</dbReference>
<dbReference type="Gene3D" id="1.10.630.10">
    <property type="entry name" value="Cytochrome P450"/>
    <property type="match status" value="2"/>
</dbReference>
<dbReference type="InterPro" id="IPR050529">
    <property type="entry name" value="CYP450_sterol_14alpha_dmase"/>
</dbReference>
<evidence type="ECO:0000256" key="3">
    <source>
        <dbReference type="ARBA" id="ARBA00022617"/>
    </source>
</evidence>
<dbReference type="PANTHER" id="PTHR24304:SF2">
    <property type="entry name" value="24-HYDROXYCHOLESTEROL 7-ALPHA-HYDROXYLASE"/>
    <property type="match status" value="1"/>
</dbReference>
<evidence type="ECO:0000256" key="4">
    <source>
        <dbReference type="ARBA" id="ARBA00022723"/>
    </source>
</evidence>
<proteinExistence type="inferred from homology"/>